<evidence type="ECO:0000313" key="3">
    <source>
        <dbReference type="Proteomes" id="UP000198672"/>
    </source>
</evidence>
<protein>
    <submittedName>
        <fullName evidence="2">Uncharacterized protein</fullName>
    </submittedName>
</protein>
<sequence length="98" mass="10270">MKTVTKVTLLSALMISSASVYAGSCNVHVSRPDGGSASGVRVVGSVYNGAQTRSIDTNSSGVAILTWTNDNKLDDVFVNDSSTGQQCYDGGNVSYQMR</sequence>
<dbReference type="Proteomes" id="UP000198672">
    <property type="component" value="Unassembled WGS sequence"/>
</dbReference>
<organism evidence="2 3">
    <name type="scientific">Allochromatium warmingii</name>
    <name type="common">Chromatium warmingii</name>
    <dbReference type="NCBI Taxonomy" id="61595"/>
    <lineage>
        <taxon>Bacteria</taxon>
        <taxon>Pseudomonadati</taxon>
        <taxon>Pseudomonadota</taxon>
        <taxon>Gammaproteobacteria</taxon>
        <taxon>Chromatiales</taxon>
        <taxon>Chromatiaceae</taxon>
        <taxon>Allochromatium</taxon>
    </lineage>
</organism>
<dbReference type="AlphaFoldDB" id="A0A1H3H1L7"/>
<reference evidence="3" key="1">
    <citation type="submission" date="2016-10" db="EMBL/GenBank/DDBJ databases">
        <authorList>
            <person name="Varghese N."/>
            <person name="Submissions S."/>
        </authorList>
    </citation>
    <scope>NUCLEOTIDE SEQUENCE [LARGE SCALE GENOMIC DNA]</scope>
    <source>
        <strain evidence="3">DSM 173</strain>
    </source>
</reference>
<proteinExistence type="predicted"/>
<gene>
    <name evidence="2" type="ORF">SAMN05421644_1291</name>
</gene>
<accession>A0A1H3H1L7</accession>
<keyword evidence="3" id="KW-1185">Reference proteome</keyword>
<dbReference type="RefSeq" id="WP_143117046.1">
    <property type="nucleotide sequence ID" value="NZ_FNOW01000029.1"/>
</dbReference>
<dbReference type="EMBL" id="FNOW01000029">
    <property type="protein sequence ID" value="SDY09277.1"/>
    <property type="molecule type" value="Genomic_DNA"/>
</dbReference>
<feature type="chain" id="PRO_5011496246" evidence="1">
    <location>
        <begin position="23"/>
        <end position="98"/>
    </location>
</feature>
<name>A0A1H3H1L7_ALLWA</name>
<evidence type="ECO:0000256" key="1">
    <source>
        <dbReference type="SAM" id="SignalP"/>
    </source>
</evidence>
<keyword evidence="1" id="KW-0732">Signal</keyword>
<feature type="signal peptide" evidence="1">
    <location>
        <begin position="1"/>
        <end position="22"/>
    </location>
</feature>
<evidence type="ECO:0000313" key="2">
    <source>
        <dbReference type="EMBL" id="SDY09277.1"/>
    </source>
</evidence>